<gene>
    <name evidence="1" type="ORF">HAU20_11035</name>
</gene>
<dbReference type="EMBL" id="JAAOCP010000019">
    <property type="protein sequence ID" value="MBJ7639906.1"/>
    <property type="molecule type" value="Genomic_DNA"/>
</dbReference>
<dbReference type="AlphaFoldDB" id="A0AA41CUR9"/>
<dbReference type="RefSeq" id="WP_199468385.1">
    <property type="nucleotide sequence ID" value="NZ_JAAOCP010000019.1"/>
</dbReference>
<organism evidence="1 2">
    <name type="scientific">Weissella confusa</name>
    <name type="common">Lactobacillus confusus</name>
    <dbReference type="NCBI Taxonomy" id="1583"/>
    <lineage>
        <taxon>Bacteria</taxon>
        <taxon>Bacillati</taxon>
        <taxon>Bacillota</taxon>
        <taxon>Bacilli</taxon>
        <taxon>Lactobacillales</taxon>
        <taxon>Lactobacillaceae</taxon>
        <taxon>Weissella</taxon>
    </lineage>
</organism>
<accession>A0AA41CUR9</accession>
<name>A0AA41CUR9_WEICO</name>
<protein>
    <submittedName>
        <fullName evidence="1">Uncharacterized protein</fullName>
    </submittedName>
</protein>
<keyword evidence="2" id="KW-1185">Reference proteome</keyword>
<proteinExistence type="predicted"/>
<evidence type="ECO:0000313" key="1">
    <source>
        <dbReference type="EMBL" id="MBJ7639906.1"/>
    </source>
</evidence>
<sequence>MDKNEYTYEEAVAEVHEIMKGDRYQERGNNSNQEKGIINIYFEKATREYDKRMIHTVNLTHITGWESEIYADEENETIDIILTKKKKTLWNKIMQKVLKKGEE</sequence>
<comment type="caution">
    <text evidence="1">The sequence shown here is derived from an EMBL/GenBank/DDBJ whole genome shotgun (WGS) entry which is preliminary data.</text>
</comment>
<reference evidence="1 2" key="1">
    <citation type="journal article" date="2021" name="Int. J. Food Microbiol.">
        <title>Safety demonstration of a microbial species for use in the food chain: Weissella confusa.</title>
        <authorList>
            <person name="Bourdichon F."/>
            <person name="Patrone V."/>
            <person name="Fontana A."/>
            <person name="Milani G."/>
            <person name="Morelli L."/>
        </authorList>
    </citation>
    <scope>NUCLEOTIDE SEQUENCE [LARGE SCALE GENOMIC DNA]</scope>
    <source>
        <strain evidence="1 2">CCUG 43002</strain>
    </source>
</reference>
<evidence type="ECO:0000313" key="2">
    <source>
        <dbReference type="Proteomes" id="UP000728106"/>
    </source>
</evidence>
<dbReference type="Proteomes" id="UP000728106">
    <property type="component" value="Unassembled WGS sequence"/>
</dbReference>